<dbReference type="EMBL" id="CAJOBE010024723">
    <property type="protein sequence ID" value="CAF4264426.1"/>
    <property type="molecule type" value="Genomic_DNA"/>
</dbReference>
<reference evidence="1" key="1">
    <citation type="submission" date="2021-02" db="EMBL/GenBank/DDBJ databases">
        <authorList>
            <person name="Nowell W R."/>
        </authorList>
    </citation>
    <scope>NUCLEOTIDE SEQUENCE</scope>
</reference>
<name>A0A820FJR2_9BILA</name>
<evidence type="ECO:0000313" key="2">
    <source>
        <dbReference type="Proteomes" id="UP000663874"/>
    </source>
</evidence>
<feature type="non-terminal residue" evidence="1">
    <location>
        <position position="1"/>
    </location>
</feature>
<proteinExistence type="predicted"/>
<feature type="non-terminal residue" evidence="1">
    <location>
        <position position="16"/>
    </location>
</feature>
<sequence>MISSRKNASLIYSYGL</sequence>
<evidence type="ECO:0000313" key="1">
    <source>
        <dbReference type="EMBL" id="CAF4264426.1"/>
    </source>
</evidence>
<gene>
    <name evidence="1" type="ORF">FNK824_LOCUS39218</name>
</gene>
<comment type="caution">
    <text evidence="1">The sequence shown here is derived from an EMBL/GenBank/DDBJ whole genome shotgun (WGS) entry which is preliminary data.</text>
</comment>
<protein>
    <submittedName>
        <fullName evidence="1">Uncharacterized protein</fullName>
    </submittedName>
</protein>
<accession>A0A820FJR2</accession>
<dbReference type="AlphaFoldDB" id="A0A820FJR2"/>
<organism evidence="1 2">
    <name type="scientific">Rotaria sordida</name>
    <dbReference type="NCBI Taxonomy" id="392033"/>
    <lineage>
        <taxon>Eukaryota</taxon>
        <taxon>Metazoa</taxon>
        <taxon>Spiralia</taxon>
        <taxon>Gnathifera</taxon>
        <taxon>Rotifera</taxon>
        <taxon>Eurotatoria</taxon>
        <taxon>Bdelloidea</taxon>
        <taxon>Philodinida</taxon>
        <taxon>Philodinidae</taxon>
        <taxon>Rotaria</taxon>
    </lineage>
</organism>
<dbReference type="Proteomes" id="UP000663874">
    <property type="component" value="Unassembled WGS sequence"/>
</dbReference>